<dbReference type="RefSeq" id="XP_060278734.1">
    <property type="nucleotide sequence ID" value="XM_060429221.1"/>
</dbReference>
<dbReference type="AlphaFoldDB" id="A0AAJ0FBI6"/>
<feature type="signal peptide" evidence="1">
    <location>
        <begin position="1"/>
        <end position="19"/>
    </location>
</feature>
<dbReference type="GeneID" id="85312408"/>
<protein>
    <submittedName>
        <fullName evidence="2">Beta-1,3-glucanosyltransferase</fullName>
    </submittedName>
</protein>
<comment type="caution">
    <text evidence="2">The sequence shown here is derived from an EMBL/GenBank/DDBJ whole genome shotgun (WGS) entry which is preliminary data.</text>
</comment>
<proteinExistence type="predicted"/>
<organism evidence="2 3">
    <name type="scientific">Phialemonium atrogriseum</name>
    <dbReference type="NCBI Taxonomy" id="1093897"/>
    <lineage>
        <taxon>Eukaryota</taxon>
        <taxon>Fungi</taxon>
        <taxon>Dikarya</taxon>
        <taxon>Ascomycota</taxon>
        <taxon>Pezizomycotina</taxon>
        <taxon>Sordariomycetes</taxon>
        <taxon>Sordariomycetidae</taxon>
        <taxon>Cephalothecales</taxon>
        <taxon>Cephalothecaceae</taxon>
        <taxon>Phialemonium</taxon>
    </lineage>
</organism>
<keyword evidence="3" id="KW-1185">Reference proteome</keyword>
<evidence type="ECO:0000256" key="1">
    <source>
        <dbReference type="SAM" id="SignalP"/>
    </source>
</evidence>
<keyword evidence="1" id="KW-0732">Signal</keyword>
<evidence type="ECO:0000313" key="3">
    <source>
        <dbReference type="Proteomes" id="UP001244011"/>
    </source>
</evidence>
<name>A0AAJ0FBI6_9PEZI</name>
<sequence>MRTSKTLLCTLALSCQASAGPIKARECLFPEPSTQICYAAPDATPQNLNPLEVDFVARYLRSYQAQNVKDGLSPFWKMPLPDADNCGEWQVTVKGGTWVLAKLVGSNAAAVTFNDIANTIDGGTGASAEQQEASLFNCGTDGGQQGVIVNGTDPLYESDEFVNGGFTNDGIIIKLVHAPAA</sequence>
<accession>A0AAJ0FBI6</accession>
<gene>
    <name evidence="2" type="ORF">QBC33DRAFT_551748</name>
</gene>
<evidence type="ECO:0000313" key="2">
    <source>
        <dbReference type="EMBL" id="KAK1762521.1"/>
    </source>
</evidence>
<dbReference type="Proteomes" id="UP001244011">
    <property type="component" value="Unassembled WGS sequence"/>
</dbReference>
<reference evidence="2" key="1">
    <citation type="submission" date="2023-06" db="EMBL/GenBank/DDBJ databases">
        <title>Genome-scale phylogeny and comparative genomics of the fungal order Sordariales.</title>
        <authorList>
            <consortium name="Lawrence Berkeley National Laboratory"/>
            <person name="Hensen N."/>
            <person name="Bonometti L."/>
            <person name="Westerberg I."/>
            <person name="Brannstrom I.O."/>
            <person name="Guillou S."/>
            <person name="Cros-Aarteil S."/>
            <person name="Calhoun S."/>
            <person name="Haridas S."/>
            <person name="Kuo A."/>
            <person name="Mondo S."/>
            <person name="Pangilinan J."/>
            <person name="Riley R."/>
            <person name="Labutti K."/>
            <person name="Andreopoulos B."/>
            <person name="Lipzen A."/>
            <person name="Chen C."/>
            <person name="Yanf M."/>
            <person name="Daum C."/>
            <person name="Ng V."/>
            <person name="Clum A."/>
            <person name="Steindorff A."/>
            <person name="Ohm R."/>
            <person name="Martin F."/>
            <person name="Silar P."/>
            <person name="Natvig D."/>
            <person name="Lalanne C."/>
            <person name="Gautier V."/>
            <person name="Ament-Velasquez S.L."/>
            <person name="Kruys A."/>
            <person name="Hutchinson M.I."/>
            <person name="Powell A.J."/>
            <person name="Barry K."/>
            <person name="Miller A.N."/>
            <person name="Grigoriev I.V."/>
            <person name="Debuchy R."/>
            <person name="Gladieux P."/>
            <person name="Thoren M.H."/>
            <person name="Johannesson H."/>
        </authorList>
    </citation>
    <scope>NUCLEOTIDE SEQUENCE</scope>
    <source>
        <strain evidence="2">8032-3</strain>
    </source>
</reference>
<feature type="chain" id="PRO_5042547461" evidence="1">
    <location>
        <begin position="20"/>
        <end position="181"/>
    </location>
</feature>
<dbReference type="EMBL" id="MU839036">
    <property type="protein sequence ID" value="KAK1762521.1"/>
    <property type="molecule type" value="Genomic_DNA"/>
</dbReference>